<dbReference type="InterPro" id="IPR030400">
    <property type="entry name" value="Sedolisin_dom"/>
</dbReference>
<feature type="binding site" evidence="15">
    <location>
        <position position="552"/>
    </location>
    <ligand>
        <name>Ca(2+)</name>
        <dbReference type="ChEBI" id="CHEBI:29108"/>
    </ligand>
</feature>
<feature type="active site" description="Charge relay system" evidence="15">
    <location>
        <position position="299"/>
    </location>
</feature>
<evidence type="ECO:0000256" key="5">
    <source>
        <dbReference type="ARBA" id="ARBA00022525"/>
    </source>
</evidence>
<dbReference type="GeneID" id="54571773"/>
<evidence type="ECO:0000256" key="8">
    <source>
        <dbReference type="ARBA" id="ARBA00022729"/>
    </source>
</evidence>
<dbReference type="GO" id="GO:0006508">
    <property type="term" value="P:proteolysis"/>
    <property type="evidence" value="ECO:0007669"/>
    <property type="project" value="UniProtKB-KW"/>
</dbReference>
<dbReference type="SUPFAM" id="SSF54897">
    <property type="entry name" value="Protease propeptides/inhibitors"/>
    <property type="match status" value="1"/>
</dbReference>
<keyword evidence="5" id="KW-0964">Secreted</keyword>
<accession>A0A6A6C204</accession>
<protein>
    <recommendedName>
        <fullName evidence="4">tripeptidyl-peptidase II</fullName>
        <ecNumber evidence="4">3.4.14.10</ecNumber>
    </recommendedName>
</protein>
<gene>
    <name evidence="18" type="ORF">M409DRAFT_69933</name>
</gene>
<keyword evidence="10 15" id="KW-0720">Serine protease</keyword>
<feature type="active site" description="Charge relay system" evidence="15">
    <location>
        <position position="295"/>
    </location>
</feature>
<evidence type="ECO:0000256" key="2">
    <source>
        <dbReference type="ARBA" id="ARBA00002451"/>
    </source>
</evidence>
<dbReference type="CDD" id="cd11377">
    <property type="entry name" value="Pro-peptidase_S53"/>
    <property type="match status" value="1"/>
</dbReference>
<dbReference type="SUPFAM" id="SSF52743">
    <property type="entry name" value="Subtilisin-like"/>
    <property type="match status" value="1"/>
</dbReference>
<evidence type="ECO:0000256" key="7">
    <source>
        <dbReference type="ARBA" id="ARBA00022723"/>
    </source>
</evidence>
<dbReference type="EC" id="3.4.14.10" evidence="4"/>
<feature type="active site" description="Charge relay system" evidence="15">
    <location>
        <position position="509"/>
    </location>
</feature>
<keyword evidence="19" id="KW-1185">Reference proteome</keyword>
<sequence>MFVSNLLLAIGSFTAVQALPKSNTRSTYAVKERHIVPRSWTRVGSASKHETIHLQIGLKQQNEGQIEEHLLEISDPNHHRHGQHMSAEEIREIIQPSDETQELVRAWLEEHGISHGVHSPSKDFIHVVLPIEKAEELLQTEYSIFEHADGSTISRAPEWSLPMHLHEHIDVVQPTTSFFRPNAKAAGGSGNAPFCAKNGGGAGPISQICNISFTTPDCIRTLYGTYDYKPQAAGKNKIGHNNFLNETSYRKDIYKFLDLFRPEAKQAAYDFKVVQIAGGIDNQGPYAPGSDLNIEANLDSEQILSIGYPTPLTVWSTGGSPPFIPDINTPTDTNEPYLVWLDYVLGQSDLPQVISTSYGDDEQTVPESYARRACSGFAQLGARGISLFFSSGDAGVGGDGTCYSNDGKNTYKFLPNFPTSCPWITSVGGTEAFQPEVAVSRFASGAGFSNYFPQPKYQAAAVSAYIKSLAGLHDGLYNKTGRAYPDVAAQGNHDALVWNNTVRTVGGTSASSPTFAAVISLVNDALIARGKPTLGFLNPWLYGGAYKTLTDVTSGSSYGCNTTGFPAKEGWDAVTGFGTPNFSKLVDAAYAKYGGKGGYPHQGGWHGKAD</sequence>
<evidence type="ECO:0000313" key="18">
    <source>
        <dbReference type="EMBL" id="KAF2161061.1"/>
    </source>
</evidence>
<evidence type="ECO:0000256" key="16">
    <source>
        <dbReference type="SAM" id="SignalP"/>
    </source>
</evidence>
<reference evidence="18" key="1">
    <citation type="journal article" date="2020" name="Stud. Mycol.">
        <title>101 Dothideomycetes genomes: a test case for predicting lifestyles and emergence of pathogens.</title>
        <authorList>
            <person name="Haridas S."/>
            <person name="Albert R."/>
            <person name="Binder M."/>
            <person name="Bloem J."/>
            <person name="Labutti K."/>
            <person name="Salamov A."/>
            <person name="Andreopoulos B."/>
            <person name="Baker S."/>
            <person name="Barry K."/>
            <person name="Bills G."/>
            <person name="Bluhm B."/>
            <person name="Cannon C."/>
            <person name="Castanera R."/>
            <person name="Culley D."/>
            <person name="Daum C."/>
            <person name="Ezra D."/>
            <person name="Gonzalez J."/>
            <person name="Henrissat B."/>
            <person name="Kuo A."/>
            <person name="Liang C."/>
            <person name="Lipzen A."/>
            <person name="Lutzoni F."/>
            <person name="Magnuson J."/>
            <person name="Mondo S."/>
            <person name="Nolan M."/>
            <person name="Ohm R."/>
            <person name="Pangilinan J."/>
            <person name="Park H.-J."/>
            <person name="Ramirez L."/>
            <person name="Alfaro M."/>
            <person name="Sun H."/>
            <person name="Tritt A."/>
            <person name="Yoshinaga Y."/>
            <person name="Zwiers L.-H."/>
            <person name="Turgeon B."/>
            <person name="Goodwin S."/>
            <person name="Spatafora J."/>
            <person name="Crous P."/>
            <person name="Grigoriev I."/>
        </authorList>
    </citation>
    <scope>NUCLEOTIDE SEQUENCE</scope>
    <source>
        <strain evidence="18">ATCC 36951</strain>
    </source>
</reference>
<organism evidence="18 19">
    <name type="scientific">Zasmidium cellare ATCC 36951</name>
    <dbReference type="NCBI Taxonomy" id="1080233"/>
    <lineage>
        <taxon>Eukaryota</taxon>
        <taxon>Fungi</taxon>
        <taxon>Dikarya</taxon>
        <taxon>Ascomycota</taxon>
        <taxon>Pezizomycotina</taxon>
        <taxon>Dothideomycetes</taxon>
        <taxon>Dothideomycetidae</taxon>
        <taxon>Mycosphaerellales</taxon>
        <taxon>Mycosphaerellaceae</taxon>
        <taxon>Zasmidium</taxon>
    </lineage>
</organism>
<feature type="domain" description="Peptidase S53" evidence="17">
    <location>
        <begin position="213"/>
        <end position="592"/>
    </location>
</feature>
<keyword evidence="6 15" id="KW-0645">Protease</keyword>
<dbReference type="InterPro" id="IPR000209">
    <property type="entry name" value="Peptidase_S8/S53_dom"/>
</dbReference>
<dbReference type="FunFam" id="3.40.50.200:FF:000015">
    <property type="entry name" value="Tripeptidyl peptidase A"/>
    <property type="match status" value="1"/>
</dbReference>
<evidence type="ECO:0000256" key="11">
    <source>
        <dbReference type="ARBA" id="ARBA00022837"/>
    </source>
</evidence>
<evidence type="ECO:0000256" key="13">
    <source>
        <dbReference type="ARBA" id="ARBA00023145"/>
    </source>
</evidence>
<evidence type="ECO:0000256" key="3">
    <source>
        <dbReference type="ARBA" id="ARBA00004239"/>
    </source>
</evidence>
<evidence type="ECO:0000256" key="9">
    <source>
        <dbReference type="ARBA" id="ARBA00022801"/>
    </source>
</evidence>
<feature type="binding site" evidence="15">
    <location>
        <position position="551"/>
    </location>
    <ligand>
        <name>Ca(2+)</name>
        <dbReference type="ChEBI" id="CHEBI:29108"/>
    </ligand>
</feature>
<evidence type="ECO:0000259" key="17">
    <source>
        <dbReference type="PROSITE" id="PS51695"/>
    </source>
</evidence>
<dbReference type="EMBL" id="ML993621">
    <property type="protein sequence ID" value="KAF2161061.1"/>
    <property type="molecule type" value="Genomic_DNA"/>
</dbReference>
<evidence type="ECO:0000256" key="1">
    <source>
        <dbReference type="ARBA" id="ARBA00001910"/>
    </source>
</evidence>
<evidence type="ECO:0000256" key="10">
    <source>
        <dbReference type="ARBA" id="ARBA00022825"/>
    </source>
</evidence>
<evidence type="ECO:0000256" key="12">
    <source>
        <dbReference type="ARBA" id="ARBA00023026"/>
    </source>
</evidence>
<dbReference type="Pfam" id="PF09286">
    <property type="entry name" value="Pro-kuma_activ"/>
    <property type="match status" value="1"/>
</dbReference>
<name>A0A6A6C204_ZASCE</name>
<keyword evidence="11 15" id="KW-0106">Calcium</keyword>
<evidence type="ECO:0000256" key="4">
    <source>
        <dbReference type="ARBA" id="ARBA00012462"/>
    </source>
</evidence>
<dbReference type="Proteomes" id="UP000799537">
    <property type="component" value="Unassembled WGS sequence"/>
</dbReference>
<dbReference type="PROSITE" id="PS51695">
    <property type="entry name" value="SEDOLISIN"/>
    <property type="match status" value="1"/>
</dbReference>
<dbReference type="GO" id="GO:0046872">
    <property type="term" value="F:metal ion binding"/>
    <property type="evidence" value="ECO:0007669"/>
    <property type="project" value="UniProtKB-UniRule"/>
</dbReference>
<comment type="subcellular location">
    <subcellularLocation>
        <location evidence="3">Secreted</location>
        <location evidence="3">Extracellular space</location>
    </subcellularLocation>
</comment>
<dbReference type="PROSITE" id="PS00138">
    <property type="entry name" value="SUBTILASE_SER"/>
    <property type="match status" value="1"/>
</dbReference>
<evidence type="ECO:0000313" key="19">
    <source>
        <dbReference type="Proteomes" id="UP000799537"/>
    </source>
</evidence>
<dbReference type="SMART" id="SM00944">
    <property type="entry name" value="Pro-kuma_activ"/>
    <property type="match status" value="1"/>
</dbReference>
<comment type="cofactor">
    <cofactor evidence="15">
        <name>Ca(2+)</name>
        <dbReference type="ChEBI" id="CHEBI:29108"/>
    </cofactor>
    <text evidence="15">Binds 1 Ca(2+) ion per subunit.</text>
</comment>
<feature type="binding site" evidence="15">
    <location>
        <position position="572"/>
    </location>
    <ligand>
        <name>Ca(2+)</name>
        <dbReference type="ChEBI" id="CHEBI:29108"/>
    </ligand>
</feature>
<dbReference type="AlphaFoldDB" id="A0A6A6C204"/>
<keyword evidence="8 16" id="KW-0732">Signal</keyword>
<feature type="signal peptide" evidence="16">
    <location>
        <begin position="1"/>
        <end position="18"/>
    </location>
</feature>
<evidence type="ECO:0000256" key="14">
    <source>
        <dbReference type="ARBA" id="ARBA00023180"/>
    </source>
</evidence>
<comment type="catalytic activity">
    <reaction evidence="1">
        <text>Release of an N-terminal tripeptide from a polypeptide.</text>
        <dbReference type="EC" id="3.4.14.10"/>
    </reaction>
</comment>
<dbReference type="PANTHER" id="PTHR14218">
    <property type="entry name" value="PROTEASE S8 TRIPEPTIDYL PEPTIDASE I CLN2"/>
    <property type="match status" value="1"/>
</dbReference>
<dbReference type="InterPro" id="IPR050819">
    <property type="entry name" value="Tripeptidyl-peptidase_I"/>
</dbReference>
<dbReference type="PANTHER" id="PTHR14218:SF39">
    <property type="entry name" value="PEPTIDASE S53 DOMAIN-CONTAINING PROTEIN"/>
    <property type="match status" value="1"/>
</dbReference>
<proteinExistence type="predicted"/>
<dbReference type="GO" id="GO:0004252">
    <property type="term" value="F:serine-type endopeptidase activity"/>
    <property type="evidence" value="ECO:0007669"/>
    <property type="project" value="UniProtKB-UniRule"/>
</dbReference>
<dbReference type="CDD" id="cd04056">
    <property type="entry name" value="Peptidases_S53"/>
    <property type="match status" value="1"/>
</dbReference>
<dbReference type="InterPro" id="IPR015366">
    <property type="entry name" value="S53_propep"/>
</dbReference>
<keyword evidence="12" id="KW-0843">Virulence</keyword>
<evidence type="ECO:0000256" key="15">
    <source>
        <dbReference type="PROSITE-ProRule" id="PRU01032"/>
    </source>
</evidence>
<dbReference type="Pfam" id="PF00082">
    <property type="entry name" value="Peptidase_S8"/>
    <property type="match status" value="1"/>
</dbReference>
<comment type="function">
    <text evidence="2">Secreted tripeptidyl-peptidase which degrades proteins at acidic pHs and is involved in virulence.</text>
</comment>
<dbReference type="RefSeq" id="XP_033661950.1">
    <property type="nucleotide sequence ID" value="XM_033818501.1"/>
</dbReference>
<keyword evidence="7 15" id="KW-0479">Metal-binding</keyword>
<keyword evidence="13" id="KW-0865">Zymogen</keyword>
<keyword evidence="9 15" id="KW-0378">Hydrolase</keyword>
<feature type="chain" id="PRO_5025343978" description="tripeptidyl-peptidase II" evidence="16">
    <location>
        <begin position="19"/>
        <end position="610"/>
    </location>
</feature>
<feature type="binding site" evidence="15">
    <location>
        <position position="570"/>
    </location>
    <ligand>
        <name>Ca(2+)</name>
        <dbReference type="ChEBI" id="CHEBI:29108"/>
    </ligand>
</feature>
<evidence type="ECO:0000256" key="6">
    <source>
        <dbReference type="ARBA" id="ARBA00022670"/>
    </source>
</evidence>
<dbReference type="InterPro" id="IPR036852">
    <property type="entry name" value="Peptidase_S8/S53_dom_sf"/>
</dbReference>
<dbReference type="Gene3D" id="3.40.50.200">
    <property type="entry name" value="Peptidase S8/S53 domain"/>
    <property type="match status" value="1"/>
</dbReference>
<dbReference type="OrthoDB" id="409122at2759"/>
<dbReference type="GO" id="GO:0005576">
    <property type="term" value="C:extracellular region"/>
    <property type="evidence" value="ECO:0007669"/>
    <property type="project" value="UniProtKB-SubCell"/>
</dbReference>
<dbReference type="GO" id="GO:0008240">
    <property type="term" value="F:tripeptidyl-peptidase activity"/>
    <property type="evidence" value="ECO:0007669"/>
    <property type="project" value="UniProtKB-EC"/>
</dbReference>
<dbReference type="InterPro" id="IPR023828">
    <property type="entry name" value="Peptidase_S8_Ser-AS"/>
</dbReference>
<keyword evidence="14" id="KW-0325">Glycoprotein</keyword>